<name>A0A399EQS5_9DEIN</name>
<evidence type="ECO:0000313" key="4">
    <source>
        <dbReference type="Proteomes" id="UP000265341"/>
    </source>
</evidence>
<dbReference type="RefSeq" id="WP_245969778.1">
    <property type="nucleotide sequence ID" value="NZ_QWLA01000031.1"/>
</dbReference>
<feature type="domain" description="Amidase" evidence="2">
    <location>
        <begin position="96"/>
        <end position="513"/>
    </location>
</feature>
<dbReference type="SUPFAM" id="SSF75304">
    <property type="entry name" value="Amidase signature (AS) enzymes"/>
    <property type="match status" value="1"/>
</dbReference>
<dbReference type="GO" id="GO:0004040">
    <property type="term" value="F:amidase activity"/>
    <property type="evidence" value="ECO:0007669"/>
    <property type="project" value="UniProtKB-EC"/>
</dbReference>
<comment type="caution">
    <text evidence="3">The sequence shown here is derived from an EMBL/GenBank/DDBJ whole genome shotgun (WGS) entry which is preliminary data.</text>
</comment>
<reference evidence="3 4" key="1">
    <citation type="submission" date="2018-08" db="EMBL/GenBank/DDBJ databases">
        <title>Meiothermus roseus NBRC 110900 genome sequencing project.</title>
        <authorList>
            <person name="Da Costa M.S."/>
            <person name="Albuquerque L."/>
            <person name="Raposo P."/>
            <person name="Froufe H.J.C."/>
            <person name="Barroso C.S."/>
            <person name="Egas C."/>
        </authorList>
    </citation>
    <scope>NUCLEOTIDE SEQUENCE [LARGE SCALE GENOMIC DNA]</scope>
    <source>
        <strain evidence="3 4">NBRC 110900</strain>
    </source>
</reference>
<sequence length="533" mass="57426">MSQQSSPSASAAQAGQSDKPGSPQRDWDSFVARQVQEQTAQHEYPLRRKLDFSPFEEALARLEPTLLERLEHLSQSSSIQELQVAMGAGEVSSEQLTLFYLERIRRYNDRLGAYLELNPLALEQARERDLERQQGRVRGPLHGIPLCLKDNIATAAPMHTTAGAAALRDATPDRDAFVTRRLVEAGAVILGKNNLSEWANFMSSTSVNGFSALGGHTRNPYGPFDVGGSSSGTASAVAANLAVAGIGSETSGSLIYPAAQNSLFTLKPTLGLVSRDRIIPITDAQDTAGPMTKNAADLAVLMCVLAAHDPNDPLTQRALHPRVGEFARVPAPLSLEGLRVGWVQHVQREGDQAVMERVAQSLREAGAEVVPVPYPQAKLEMLPVLRYGLRQGVNAYLEATGAPIGSLEQVIAFNTQNPVAAPYGQDLLQASQDEAMTADQYRELALHNRKMGMAALRELMTQSQATVLMAIGNSLSLYTSTSGFPVLNFPAGYRDSGEPVGVSLVGDLLEDAYLISLAQAISSRLGVRRPPRL</sequence>
<dbReference type="InterPro" id="IPR023631">
    <property type="entry name" value="Amidase_dom"/>
</dbReference>
<organism evidence="3 4">
    <name type="scientific">Calidithermus roseus</name>
    <dbReference type="NCBI Taxonomy" id="1644118"/>
    <lineage>
        <taxon>Bacteria</taxon>
        <taxon>Thermotogati</taxon>
        <taxon>Deinococcota</taxon>
        <taxon>Deinococci</taxon>
        <taxon>Thermales</taxon>
        <taxon>Thermaceae</taxon>
        <taxon>Calidithermus</taxon>
    </lineage>
</organism>
<accession>A0A399EQS5</accession>
<dbReference type="Gene3D" id="3.90.1300.10">
    <property type="entry name" value="Amidase signature (AS) domain"/>
    <property type="match status" value="1"/>
</dbReference>
<feature type="compositionally biased region" description="Low complexity" evidence="1">
    <location>
        <begin position="1"/>
        <end position="17"/>
    </location>
</feature>
<keyword evidence="4" id="KW-1185">Reference proteome</keyword>
<gene>
    <name evidence="3" type="primary">amiD</name>
    <name evidence="3" type="ORF">Mrose_01848</name>
</gene>
<keyword evidence="3" id="KW-0378">Hydrolase</keyword>
<dbReference type="PANTHER" id="PTHR42678">
    <property type="entry name" value="AMIDASE"/>
    <property type="match status" value="1"/>
</dbReference>
<dbReference type="PANTHER" id="PTHR42678:SF34">
    <property type="entry name" value="OS04G0183300 PROTEIN"/>
    <property type="match status" value="1"/>
</dbReference>
<dbReference type="Pfam" id="PF01425">
    <property type="entry name" value="Amidase"/>
    <property type="match status" value="1"/>
</dbReference>
<dbReference type="EMBL" id="QWLA01000031">
    <property type="protein sequence ID" value="RIH86308.1"/>
    <property type="molecule type" value="Genomic_DNA"/>
</dbReference>
<protein>
    <submittedName>
        <fullName evidence="3">Putative amidase AmiD</fullName>
        <ecNumber evidence="3">3.5.1.4</ecNumber>
    </submittedName>
</protein>
<dbReference type="Proteomes" id="UP000265341">
    <property type="component" value="Unassembled WGS sequence"/>
</dbReference>
<feature type="region of interest" description="Disordered" evidence="1">
    <location>
        <begin position="1"/>
        <end position="34"/>
    </location>
</feature>
<evidence type="ECO:0000256" key="1">
    <source>
        <dbReference type="SAM" id="MobiDB-lite"/>
    </source>
</evidence>
<proteinExistence type="predicted"/>
<evidence type="ECO:0000313" key="3">
    <source>
        <dbReference type="EMBL" id="RIH86308.1"/>
    </source>
</evidence>
<dbReference type="AlphaFoldDB" id="A0A399EQS5"/>
<dbReference type="InterPro" id="IPR036928">
    <property type="entry name" value="AS_sf"/>
</dbReference>
<dbReference type="EC" id="3.5.1.4" evidence="3"/>
<evidence type="ECO:0000259" key="2">
    <source>
        <dbReference type="Pfam" id="PF01425"/>
    </source>
</evidence>